<dbReference type="RefSeq" id="WP_252672777.1">
    <property type="nucleotide sequence ID" value="NZ_CP099547.1"/>
</dbReference>
<dbReference type="EMBL" id="CP099547">
    <property type="protein sequence ID" value="USR78926.1"/>
    <property type="molecule type" value="Genomic_DNA"/>
</dbReference>
<evidence type="ECO:0000256" key="7">
    <source>
        <dbReference type="SAM" id="Phobius"/>
    </source>
</evidence>
<comment type="subcellular location">
    <subcellularLocation>
        <location evidence="1">Cell membrane</location>
        <topology evidence="1">Multi-pass membrane protein</topology>
    </subcellularLocation>
</comment>
<dbReference type="Proteomes" id="UP001056109">
    <property type="component" value="Chromosome"/>
</dbReference>
<dbReference type="PANTHER" id="PTHR24221:SF397">
    <property type="entry name" value="ABC TRANSPORTER, ATP-BINDING TRANSMEMBRANE PROTEIN"/>
    <property type="match status" value="1"/>
</dbReference>
<keyword evidence="11" id="KW-1185">Reference proteome</keyword>
<dbReference type="SUPFAM" id="SSF52540">
    <property type="entry name" value="P-loop containing nucleoside triphosphate hydrolases"/>
    <property type="match status" value="1"/>
</dbReference>
<evidence type="ECO:0000313" key="10">
    <source>
        <dbReference type="EMBL" id="USR78926.1"/>
    </source>
</evidence>
<feature type="domain" description="ABC transmembrane type-1" evidence="9">
    <location>
        <begin position="28"/>
        <end position="307"/>
    </location>
</feature>
<keyword evidence="4 10" id="KW-0067">ATP-binding</keyword>
<proteinExistence type="predicted"/>
<dbReference type="InterPro" id="IPR027417">
    <property type="entry name" value="P-loop_NTPase"/>
</dbReference>
<organism evidence="10 11">
    <name type="scientific">Arcanobacterium pinnipediorum</name>
    <dbReference type="NCBI Taxonomy" id="1503041"/>
    <lineage>
        <taxon>Bacteria</taxon>
        <taxon>Bacillati</taxon>
        <taxon>Actinomycetota</taxon>
        <taxon>Actinomycetes</taxon>
        <taxon>Actinomycetales</taxon>
        <taxon>Actinomycetaceae</taxon>
        <taxon>Arcanobacterium</taxon>
    </lineage>
</organism>
<dbReference type="InterPro" id="IPR036640">
    <property type="entry name" value="ABC1_TM_sf"/>
</dbReference>
<protein>
    <submittedName>
        <fullName evidence="10">ABC transporter ATP-binding protein/permease</fullName>
    </submittedName>
</protein>
<dbReference type="PROSITE" id="PS00211">
    <property type="entry name" value="ABC_TRANSPORTER_1"/>
    <property type="match status" value="1"/>
</dbReference>
<dbReference type="PROSITE" id="PS50929">
    <property type="entry name" value="ABC_TM1F"/>
    <property type="match status" value="1"/>
</dbReference>
<feature type="transmembrane region" description="Helical" evidence="7">
    <location>
        <begin position="243"/>
        <end position="273"/>
    </location>
</feature>
<reference evidence="10" key="1">
    <citation type="submission" date="2022-06" db="EMBL/GenBank/DDBJ databases">
        <title>Complete Genome Sequence of Arcanobacterium pinnipediorum strain DSM 28752 isolated from a harbour seal.</title>
        <authorList>
            <person name="Borowiak M."/>
            <person name="Kreitlow A."/>
            <person name="Alssahen M."/>
            <person name="Malorny B."/>
            <person name="Laemmler C."/>
            <person name="Prenger-Berninghoff E."/>
            <person name="Siebert U."/>
            <person name="Ploetz M."/>
            <person name="Abdulmawjood A."/>
        </authorList>
    </citation>
    <scope>NUCLEOTIDE SEQUENCE</scope>
    <source>
        <strain evidence="10">DSM 28752</strain>
    </source>
</reference>
<evidence type="ECO:0000259" key="9">
    <source>
        <dbReference type="PROSITE" id="PS50929"/>
    </source>
</evidence>
<feature type="transmembrane region" description="Helical" evidence="7">
    <location>
        <begin position="164"/>
        <end position="184"/>
    </location>
</feature>
<keyword evidence="2 7" id="KW-0812">Transmembrane</keyword>
<feature type="domain" description="ABC transporter" evidence="8">
    <location>
        <begin position="339"/>
        <end position="574"/>
    </location>
</feature>
<feature type="transmembrane region" description="Helical" evidence="7">
    <location>
        <begin position="28"/>
        <end position="49"/>
    </location>
</feature>
<evidence type="ECO:0000259" key="8">
    <source>
        <dbReference type="PROSITE" id="PS50893"/>
    </source>
</evidence>
<keyword evidence="5 7" id="KW-1133">Transmembrane helix</keyword>
<accession>A0ABY5AGT7</accession>
<gene>
    <name evidence="10" type="ORF">NG665_05915</name>
</gene>
<dbReference type="GO" id="GO:0005524">
    <property type="term" value="F:ATP binding"/>
    <property type="evidence" value="ECO:0007669"/>
    <property type="project" value="UniProtKB-KW"/>
</dbReference>
<evidence type="ECO:0000256" key="4">
    <source>
        <dbReference type="ARBA" id="ARBA00022840"/>
    </source>
</evidence>
<keyword evidence="3" id="KW-0547">Nucleotide-binding</keyword>
<dbReference type="SUPFAM" id="SSF90123">
    <property type="entry name" value="ABC transporter transmembrane region"/>
    <property type="match status" value="1"/>
</dbReference>
<dbReference type="Gene3D" id="1.20.1560.10">
    <property type="entry name" value="ABC transporter type 1, transmembrane domain"/>
    <property type="match status" value="1"/>
</dbReference>
<dbReference type="SMART" id="SM00382">
    <property type="entry name" value="AAA"/>
    <property type="match status" value="1"/>
</dbReference>
<keyword evidence="6 7" id="KW-0472">Membrane</keyword>
<sequence>MKITSRGITQHIFQLSSAQGRKWLRTTIILSVVSGVIRGLALAAFLPAITALVKHEHVWGLGIGGWLDVLLFFAVISAGVEYVLAMMNYSVALDAMASLHKKIGDQAARLPLGYFTSETAGKFSRLVSKQMIMLGESFAHMLAPMITNTFTMLVLLIGCWIWSPAMGILLTISVPVMFLAVWIAQRCKEQDEKINTGPSQELSARLVEFAQNQAILRACGQASSFQPLLGATKAAEKASIKGLWWGLLGNAIIGTTIQSIAVFSMIIAVSATFGFSDPIASIVFIGIMLRFTTMLADIGTLGMGLESSRPLLAQVNDILNEPVLVDPISPKPIQEPGAVELRDVYFGYSPNTLVLNGVSIRFAPQSFTAIVGPSGSGKTTLARLIARFYEVDRGSVLVGGVAVKDQRVGDVMKQIAWIFQDVYLYDDTLEANIRVGNPDASDEQIRKAADLAGVTEIVRRLPDGWNTKVGEGGRALSGGERQRVSIARAIVKQASIVLIDEATSALDPANEKHIVESLNYLRQRSTLIVIAHKLSTIQSADHIVVLDSHGQVVQEGTHEELLESGGKYREFWQLRNAAKGWSLT</sequence>
<dbReference type="InterPro" id="IPR003439">
    <property type="entry name" value="ABC_transporter-like_ATP-bd"/>
</dbReference>
<dbReference type="Gene3D" id="3.40.50.300">
    <property type="entry name" value="P-loop containing nucleotide triphosphate hydrolases"/>
    <property type="match status" value="1"/>
</dbReference>
<dbReference type="InterPro" id="IPR017871">
    <property type="entry name" value="ABC_transporter-like_CS"/>
</dbReference>
<feature type="transmembrane region" description="Helical" evidence="7">
    <location>
        <begin position="69"/>
        <end position="92"/>
    </location>
</feature>
<evidence type="ECO:0000256" key="2">
    <source>
        <dbReference type="ARBA" id="ARBA00022692"/>
    </source>
</evidence>
<dbReference type="InterPro" id="IPR011527">
    <property type="entry name" value="ABC1_TM_dom"/>
</dbReference>
<dbReference type="Pfam" id="PF00664">
    <property type="entry name" value="ABC_membrane"/>
    <property type="match status" value="1"/>
</dbReference>
<evidence type="ECO:0000256" key="3">
    <source>
        <dbReference type="ARBA" id="ARBA00022741"/>
    </source>
</evidence>
<feature type="transmembrane region" description="Helical" evidence="7">
    <location>
        <begin position="138"/>
        <end position="158"/>
    </location>
</feature>
<name>A0ABY5AGT7_9ACTO</name>
<dbReference type="InterPro" id="IPR003593">
    <property type="entry name" value="AAA+_ATPase"/>
</dbReference>
<dbReference type="PANTHER" id="PTHR24221">
    <property type="entry name" value="ATP-BINDING CASSETTE SUB-FAMILY B"/>
    <property type="match status" value="1"/>
</dbReference>
<evidence type="ECO:0000313" key="11">
    <source>
        <dbReference type="Proteomes" id="UP001056109"/>
    </source>
</evidence>
<dbReference type="InterPro" id="IPR039421">
    <property type="entry name" value="Type_1_exporter"/>
</dbReference>
<dbReference type="PROSITE" id="PS50893">
    <property type="entry name" value="ABC_TRANSPORTER_2"/>
    <property type="match status" value="1"/>
</dbReference>
<evidence type="ECO:0000256" key="5">
    <source>
        <dbReference type="ARBA" id="ARBA00022989"/>
    </source>
</evidence>
<evidence type="ECO:0000256" key="6">
    <source>
        <dbReference type="ARBA" id="ARBA00023136"/>
    </source>
</evidence>
<dbReference type="Pfam" id="PF00005">
    <property type="entry name" value="ABC_tran"/>
    <property type="match status" value="1"/>
</dbReference>
<evidence type="ECO:0000256" key="1">
    <source>
        <dbReference type="ARBA" id="ARBA00004651"/>
    </source>
</evidence>